<evidence type="ECO:0000256" key="2">
    <source>
        <dbReference type="ARBA" id="ARBA00023015"/>
    </source>
</evidence>
<dbReference type="PANTHER" id="PTHR22970:SF14">
    <property type="entry name" value="AT-RICH INTERACTIVE DOMAIN-CONTAINING PROTEIN 2"/>
    <property type="match status" value="1"/>
</dbReference>
<dbReference type="PROSITE" id="PS51526">
    <property type="entry name" value="RFX_DBD"/>
    <property type="match status" value="1"/>
</dbReference>
<evidence type="ECO:0000256" key="1">
    <source>
        <dbReference type="ARBA" id="ARBA00022853"/>
    </source>
</evidence>
<dbReference type="PANTHER" id="PTHR22970">
    <property type="entry name" value="AT-RICH INTERACTIVE DOMAIN-CONTAINING PROTEIN 2"/>
    <property type="match status" value="1"/>
</dbReference>
<keyword evidence="3" id="KW-0804">Transcription</keyword>
<dbReference type="GO" id="GO:0006355">
    <property type="term" value="P:regulation of DNA-templated transcription"/>
    <property type="evidence" value="ECO:0007669"/>
    <property type="project" value="InterPro"/>
</dbReference>
<comment type="caution">
    <text evidence="7">The sequence shown here is derived from an EMBL/GenBank/DDBJ whole genome shotgun (WGS) entry which is preliminary data.</text>
</comment>
<dbReference type="Proteomes" id="UP000217199">
    <property type="component" value="Unassembled WGS sequence"/>
</dbReference>
<dbReference type="EMBL" id="NBII01000002">
    <property type="protein sequence ID" value="PAV22733.1"/>
    <property type="molecule type" value="Genomic_DNA"/>
</dbReference>
<accession>A0A286UT03</accession>
<dbReference type="GO" id="GO:0006325">
    <property type="term" value="P:chromatin organization"/>
    <property type="evidence" value="ECO:0007669"/>
    <property type="project" value="UniProtKB-KW"/>
</dbReference>
<feature type="compositionally biased region" description="Low complexity" evidence="5">
    <location>
        <begin position="1"/>
        <end position="13"/>
    </location>
</feature>
<evidence type="ECO:0000256" key="3">
    <source>
        <dbReference type="ARBA" id="ARBA00023163"/>
    </source>
</evidence>
<evidence type="ECO:0000259" key="6">
    <source>
        <dbReference type="PROSITE" id="PS51526"/>
    </source>
</evidence>
<keyword evidence="2" id="KW-0805">Transcription regulation</keyword>
<protein>
    <submittedName>
        <fullName evidence="7">Rsc complex subunit rsc9</fullName>
    </submittedName>
</protein>
<sequence length="784" mass="86375">MSSNKSSTSRNSKGGFSITPAVYRPTSNPQINSRRQENGSTHGQAQAIPIGAINLPTITRQQHNKDKGGSNSLFSSGPEINAGLHENDLSHIIPTALVMAFKSTITTLPATSGTYASTSQGTYQYQGYSGYTATQQAAAYNVAPRNQNSLRDDYEKWYAEPSPTNRMLLALRSGIDSEISWALERLCRLSCNELFIISSIPGLVDALFQWPEWYLEKYGSKSSSGDRSKSSESKATISLFAPSSTDERRCRYALESLFTLRNAAVFNQNASDLSVSTKIRALIVRILNELEPTTDESTQLIIYALELLQSLASTYTLPSVKSNNSTSNPTPALEKLAGTSNNRSIIIGALASLNILYGIPQNASHNSDKSPALAACIRYLPLYEDSDLVDACLNFLYAHLSYPPMTRSFLLHPDMSNTLRVLVGYIIRRQGKETGTLNITPPSHTVPAVEVRSVISELTEEEVQKIGVLPEPERCYEWLRTAFEVNANEELTQVEFWNAYKDYFTPFQDRHQLLNASDVIKNASVIYPSAQAMVLQGPPQKFIIRGITKRKKTELVEHNICLWNRSSCNDGPFSSPHELFNHVKSHLDFLAAQGLNDGDGSNLSCKWATCQHSATSHATLVPHVMTHLPRKSNFSNDPSKLPQITLASATETYPITDATTRPPPPDPHTVITFPAPAQDPPSGALTALLIIRLLFRASFASAEAAPRVDADHFGFPGIIEETDEQDAGATLLGEDTEAEREGERRGRRAFLGVRSLLENIHIRDPVLMSWIYEMVDSGSTSNSQ</sequence>
<evidence type="ECO:0000256" key="4">
    <source>
        <dbReference type="ARBA" id="ARBA00023242"/>
    </source>
</evidence>
<evidence type="ECO:0000313" key="7">
    <source>
        <dbReference type="EMBL" id="PAV22733.1"/>
    </source>
</evidence>
<dbReference type="STRING" id="2282107.A0A286UT03"/>
<evidence type="ECO:0000256" key="5">
    <source>
        <dbReference type="SAM" id="MobiDB-lite"/>
    </source>
</evidence>
<name>A0A286UT03_9AGAM</name>
<keyword evidence="1" id="KW-0156">Chromatin regulator</keyword>
<feature type="region of interest" description="Disordered" evidence="5">
    <location>
        <begin position="1"/>
        <end position="43"/>
    </location>
</feature>
<gene>
    <name evidence="7" type="ORF">PNOK_0269000</name>
</gene>
<dbReference type="GO" id="GO:0016586">
    <property type="term" value="C:RSC-type complex"/>
    <property type="evidence" value="ECO:0007669"/>
    <property type="project" value="TreeGrafter"/>
</dbReference>
<reference evidence="7 8" key="1">
    <citation type="journal article" date="2017" name="Mol. Ecol.">
        <title>Comparative and population genomic landscape of Phellinus noxius: A hypervariable fungus causing root rot in trees.</title>
        <authorList>
            <person name="Chung C.L."/>
            <person name="Lee T.J."/>
            <person name="Akiba M."/>
            <person name="Lee H.H."/>
            <person name="Kuo T.H."/>
            <person name="Liu D."/>
            <person name="Ke H.M."/>
            <person name="Yokoi T."/>
            <person name="Roa M.B."/>
            <person name="Lu M.J."/>
            <person name="Chang Y.Y."/>
            <person name="Ann P.J."/>
            <person name="Tsai J.N."/>
            <person name="Chen C.Y."/>
            <person name="Tzean S.S."/>
            <person name="Ota Y."/>
            <person name="Hattori T."/>
            <person name="Sahashi N."/>
            <person name="Liou R.F."/>
            <person name="Kikuchi T."/>
            <person name="Tsai I.J."/>
        </authorList>
    </citation>
    <scope>NUCLEOTIDE SEQUENCE [LARGE SCALE GENOMIC DNA]</scope>
    <source>
        <strain evidence="7 8">FFPRI411160</strain>
    </source>
</reference>
<dbReference type="FunCoup" id="A0A286UT03">
    <property type="interactions" value="6"/>
</dbReference>
<dbReference type="AlphaFoldDB" id="A0A286UT03"/>
<evidence type="ECO:0000313" key="8">
    <source>
        <dbReference type="Proteomes" id="UP000217199"/>
    </source>
</evidence>
<keyword evidence="8" id="KW-1185">Reference proteome</keyword>
<dbReference type="InterPro" id="IPR052406">
    <property type="entry name" value="Chromatin_Remodeling_Comp"/>
</dbReference>
<dbReference type="OrthoDB" id="338531at2759"/>
<dbReference type="InParanoid" id="A0A286UT03"/>
<feature type="domain" description="RFX-type winged-helix" evidence="6">
    <location>
        <begin position="475"/>
        <end position="551"/>
    </location>
</feature>
<dbReference type="InterPro" id="IPR003150">
    <property type="entry name" value="DNA-bd_RFX"/>
</dbReference>
<organism evidence="7 8">
    <name type="scientific">Pyrrhoderma noxium</name>
    <dbReference type="NCBI Taxonomy" id="2282107"/>
    <lineage>
        <taxon>Eukaryota</taxon>
        <taxon>Fungi</taxon>
        <taxon>Dikarya</taxon>
        <taxon>Basidiomycota</taxon>
        <taxon>Agaricomycotina</taxon>
        <taxon>Agaricomycetes</taxon>
        <taxon>Hymenochaetales</taxon>
        <taxon>Hymenochaetaceae</taxon>
        <taxon>Pyrrhoderma</taxon>
    </lineage>
</organism>
<keyword evidence="4" id="KW-0539">Nucleus</keyword>
<proteinExistence type="predicted"/>
<feature type="compositionally biased region" description="Polar residues" evidence="5">
    <location>
        <begin position="25"/>
        <end position="43"/>
    </location>
</feature>
<dbReference type="GO" id="GO:0003677">
    <property type="term" value="F:DNA binding"/>
    <property type="evidence" value="ECO:0007669"/>
    <property type="project" value="InterPro"/>
</dbReference>